<keyword evidence="3" id="KW-0482">Metalloprotease</keyword>
<gene>
    <name evidence="3" type="ORF">IAB51_01295</name>
</gene>
<keyword evidence="1" id="KW-0812">Transmembrane</keyword>
<feature type="transmembrane region" description="Helical" evidence="1">
    <location>
        <begin position="80"/>
        <end position="103"/>
    </location>
</feature>
<feature type="transmembrane region" description="Helical" evidence="1">
    <location>
        <begin position="38"/>
        <end position="59"/>
    </location>
</feature>
<feature type="transmembrane region" description="Helical" evidence="1">
    <location>
        <begin position="225"/>
        <end position="249"/>
    </location>
</feature>
<feature type="transmembrane region" description="Helical" evidence="1">
    <location>
        <begin position="115"/>
        <end position="137"/>
    </location>
</feature>
<keyword evidence="3" id="KW-0378">Hydrolase</keyword>
<organism evidence="3 4">
    <name type="scientific">Candidatus Merdivicinus excrementipullorum</name>
    <dbReference type="NCBI Taxonomy" id="2840867"/>
    <lineage>
        <taxon>Bacteria</taxon>
        <taxon>Bacillati</taxon>
        <taxon>Bacillota</taxon>
        <taxon>Clostridia</taxon>
        <taxon>Eubacteriales</taxon>
        <taxon>Oscillospiraceae</taxon>
        <taxon>Oscillospiraceae incertae sedis</taxon>
        <taxon>Candidatus Merdivicinus</taxon>
    </lineage>
</organism>
<sequence>MKKALPILRGLGVYLVFLLLPYGLLLTVQIFWPQAAEAALWFLGNFSSLITVLLLLALYKLSGRSVRESVGWKPGQVGKGGHIAAFALGICGNLAVSAVLNLLPASWVESYGEQSAQVFGSSMLMNFLTVAVLAPVCEEILFRGLIFRSFREVMPFGWAGVLSALLFGAAHVHPLWVCYAFGMGFCFSLMTERKGSLSAPLAAHAGFNLWSFAVVLVPYSRILTWVFYGGVLQLAFWGIVGLVGALFLWSRYFSKCSCGDCRP</sequence>
<evidence type="ECO:0000256" key="1">
    <source>
        <dbReference type="SAM" id="Phobius"/>
    </source>
</evidence>
<accession>A0A9D1FK97</accession>
<protein>
    <submittedName>
        <fullName evidence="3">CPBP family intramembrane metalloprotease</fullName>
    </submittedName>
</protein>
<evidence type="ECO:0000259" key="2">
    <source>
        <dbReference type="Pfam" id="PF02517"/>
    </source>
</evidence>
<dbReference type="Proteomes" id="UP000824002">
    <property type="component" value="Unassembled WGS sequence"/>
</dbReference>
<keyword evidence="1" id="KW-1133">Transmembrane helix</keyword>
<feature type="transmembrane region" description="Helical" evidence="1">
    <location>
        <begin position="197"/>
        <end position="219"/>
    </location>
</feature>
<dbReference type="GO" id="GO:0080120">
    <property type="term" value="P:CAAX-box protein maturation"/>
    <property type="evidence" value="ECO:0007669"/>
    <property type="project" value="UniProtKB-ARBA"/>
</dbReference>
<evidence type="ECO:0000313" key="3">
    <source>
        <dbReference type="EMBL" id="HIS75421.1"/>
    </source>
</evidence>
<feature type="domain" description="CAAX prenyl protease 2/Lysostaphin resistance protein A-like" evidence="2">
    <location>
        <begin position="123"/>
        <end position="209"/>
    </location>
</feature>
<feature type="transmembrane region" description="Helical" evidence="1">
    <location>
        <begin position="12"/>
        <end position="32"/>
    </location>
</feature>
<dbReference type="InterPro" id="IPR052710">
    <property type="entry name" value="CAAX_protease"/>
</dbReference>
<dbReference type="GO" id="GO:0008237">
    <property type="term" value="F:metallopeptidase activity"/>
    <property type="evidence" value="ECO:0007669"/>
    <property type="project" value="UniProtKB-KW"/>
</dbReference>
<dbReference type="GO" id="GO:0004175">
    <property type="term" value="F:endopeptidase activity"/>
    <property type="evidence" value="ECO:0007669"/>
    <property type="project" value="UniProtKB-ARBA"/>
</dbReference>
<dbReference type="AlphaFoldDB" id="A0A9D1FK97"/>
<dbReference type="PANTHER" id="PTHR36435:SF1">
    <property type="entry name" value="CAAX AMINO TERMINAL PROTEASE FAMILY PROTEIN"/>
    <property type="match status" value="1"/>
</dbReference>
<comment type="caution">
    <text evidence="3">The sequence shown here is derived from an EMBL/GenBank/DDBJ whole genome shotgun (WGS) entry which is preliminary data.</text>
</comment>
<keyword evidence="3" id="KW-0645">Protease</keyword>
<evidence type="ECO:0000313" key="4">
    <source>
        <dbReference type="Proteomes" id="UP000824002"/>
    </source>
</evidence>
<proteinExistence type="predicted"/>
<keyword evidence="1" id="KW-0472">Membrane</keyword>
<name>A0A9D1FK97_9FIRM</name>
<reference evidence="3" key="2">
    <citation type="journal article" date="2021" name="PeerJ">
        <title>Extensive microbial diversity within the chicken gut microbiome revealed by metagenomics and culture.</title>
        <authorList>
            <person name="Gilroy R."/>
            <person name="Ravi A."/>
            <person name="Getino M."/>
            <person name="Pursley I."/>
            <person name="Horton D.L."/>
            <person name="Alikhan N.F."/>
            <person name="Baker D."/>
            <person name="Gharbi K."/>
            <person name="Hall N."/>
            <person name="Watson M."/>
            <person name="Adriaenssens E.M."/>
            <person name="Foster-Nyarko E."/>
            <person name="Jarju S."/>
            <person name="Secka A."/>
            <person name="Antonio M."/>
            <person name="Oren A."/>
            <person name="Chaudhuri R.R."/>
            <person name="La Ragione R."/>
            <person name="Hildebrand F."/>
            <person name="Pallen M.J."/>
        </authorList>
    </citation>
    <scope>NUCLEOTIDE SEQUENCE</scope>
    <source>
        <strain evidence="3">CHK199-13235</strain>
    </source>
</reference>
<feature type="transmembrane region" description="Helical" evidence="1">
    <location>
        <begin position="149"/>
        <end position="167"/>
    </location>
</feature>
<reference evidence="3" key="1">
    <citation type="submission" date="2020-10" db="EMBL/GenBank/DDBJ databases">
        <authorList>
            <person name="Gilroy R."/>
        </authorList>
    </citation>
    <scope>NUCLEOTIDE SEQUENCE</scope>
    <source>
        <strain evidence="3">CHK199-13235</strain>
    </source>
</reference>
<dbReference type="PANTHER" id="PTHR36435">
    <property type="entry name" value="SLR1288 PROTEIN"/>
    <property type="match status" value="1"/>
</dbReference>
<dbReference type="InterPro" id="IPR003675">
    <property type="entry name" value="Rce1/LyrA-like_dom"/>
</dbReference>
<dbReference type="Pfam" id="PF02517">
    <property type="entry name" value="Rce1-like"/>
    <property type="match status" value="1"/>
</dbReference>
<dbReference type="EMBL" id="DVJP01000015">
    <property type="protein sequence ID" value="HIS75421.1"/>
    <property type="molecule type" value="Genomic_DNA"/>
</dbReference>